<reference evidence="2" key="1">
    <citation type="submission" date="2018-05" db="EMBL/GenBank/DDBJ databases">
        <authorList>
            <person name="Lanie J.A."/>
            <person name="Ng W.-L."/>
            <person name="Kazmierczak K.M."/>
            <person name="Andrzejewski T.M."/>
            <person name="Davidsen T.M."/>
            <person name="Wayne K.J."/>
            <person name="Tettelin H."/>
            <person name="Glass J.I."/>
            <person name="Rusch D."/>
            <person name="Podicherti R."/>
            <person name="Tsui H.-C.T."/>
            <person name="Winkler M.E."/>
        </authorList>
    </citation>
    <scope>NUCLEOTIDE SEQUENCE</scope>
</reference>
<accession>A0A381SY63</accession>
<organism evidence="2">
    <name type="scientific">marine metagenome</name>
    <dbReference type="NCBI Taxonomy" id="408172"/>
    <lineage>
        <taxon>unclassified sequences</taxon>
        <taxon>metagenomes</taxon>
        <taxon>ecological metagenomes</taxon>
    </lineage>
</organism>
<gene>
    <name evidence="2" type="ORF">METZ01_LOCUS61243</name>
</gene>
<name>A0A381SY63_9ZZZZ</name>
<dbReference type="AlphaFoldDB" id="A0A381SY63"/>
<sequence length="73" mass="8151">MVGVEFIEPVTPARHEHARIRPYYDRYGRQSPFFDPQADFQPPISLTESAGRPHSESSATASLMKGINPLASH</sequence>
<evidence type="ECO:0000256" key="1">
    <source>
        <dbReference type="SAM" id="MobiDB-lite"/>
    </source>
</evidence>
<proteinExistence type="predicted"/>
<feature type="region of interest" description="Disordered" evidence="1">
    <location>
        <begin position="35"/>
        <end position="73"/>
    </location>
</feature>
<evidence type="ECO:0000313" key="2">
    <source>
        <dbReference type="EMBL" id="SVA08389.1"/>
    </source>
</evidence>
<protein>
    <submittedName>
        <fullName evidence="2">Uncharacterized protein</fullName>
    </submittedName>
</protein>
<dbReference type="EMBL" id="UINC01003681">
    <property type="protein sequence ID" value="SVA08389.1"/>
    <property type="molecule type" value="Genomic_DNA"/>
</dbReference>